<evidence type="ECO:0000256" key="1">
    <source>
        <dbReference type="ARBA" id="ARBA00009477"/>
    </source>
</evidence>
<evidence type="ECO:0000313" key="7">
    <source>
        <dbReference type="Proteomes" id="UP001165384"/>
    </source>
</evidence>
<evidence type="ECO:0000256" key="3">
    <source>
        <dbReference type="SAM" id="SignalP"/>
    </source>
</evidence>
<accession>A0ABS9K2T6</accession>
<proteinExistence type="inferred from homology"/>
<dbReference type="Pfam" id="PF25973">
    <property type="entry name" value="BSH_CzcB"/>
    <property type="match status" value="1"/>
</dbReference>
<protein>
    <submittedName>
        <fullName evidence="6">Efflux RND transporter periplasmic adaptor subunit</fullName>
    </submittedName>
</protein>
<gene>
    <name evidence="6" type="ORF">LZ012_10715</name>
</gene>
<keyword evidence="7" id="KW-1185">Reference proteome</keyword>
<dbReference type="EMBL" id="JAKLTN010000002">
    <property type="protein sequence ID" value="MCG2577465.1"/>
    <property type="molecule type" value="Genomic_DNA"/>
</dbReference>
<dbReference type="PANTHER" id="PTHR30097:SF4">
    <property type="entry name" value="SLR6042 PROTEIN"/>
    <property type="match status" value="1"/>
</dbReference>
<evidence type="ECO:0000259" key="4">
    <source>
        <dbReference type="Pfam" id="PF25954"/>
    </source>
</evidence>
<name>A0ABS9K2T6_9RHOO</name>
<dbReference type="PANTHER" id="PTHR30097">
    <property type="entry name" value="CATION EFFLUX SYSTEM PROTEIN CUSB"/>
    <property type="match status" value="1"/>
</dbReference>
<evidence type="ECO:0000256" key="2">
    <source>
        <dbReference type="ARBA" id="ARBA00022448"/>
    </source>
</evidence>
<feature type="signal peptide" evidence="3">
    <location>
        <begin position="1"/>
        <end position="19"/>
    </location>
</feature>
<feature type="chain" id="PRO_5045207701" evidence="3">
    <location>
        <begin position="20"/>
        <end position="378"/>
    </location>
</feature>
<comment type="similarity">
    <text evidence="1">Belongs to the membrane fusion protein (MFP) (TC 8.A.1) family.</text>
</comment>
<dbReference type="Gene3D" id="2.40.30.170">
    <property type="match status" value="1"/>
</dbReference>
<dbReference type="Gene3D" id="2.40.420.20">
    <property type="match status" value="1"/>
</dbReference>
<comment type="caution">
    <text evidence="6">The sequence shown here is derived from an EMBL/GenBank/DDBJ whole genome shotgun (WGS) entry which is preliminary data.</text>
</comment>
<keyword evidence="2" id="KW-0813">Transport</keyword>
<reference evidence="6" key="1">
    <citation type="submission" date="2022-01" db="EMBL/GenBank/DDBJ databases">
        <authorList>
            <person name="Jo J.-H."/>
            <person name="Im W.-T."/>
        </authorList>
    </citation>
    <scope>NUCLEOTIDE SEQUENCE</scope>
    <source>
        <strain evidence="6">XY25</strain>
    </source>
</reference>
<dbReference type="InterPro" id="IPR051909">
    <property type="entry name" value="MFP_Cation_Efflux"/>
</dbReference>
<dbReference type="InterPro" id="IPR058792">
    <property type="entry name" value="Beta-barrel_RND_2"/>
</dbReference>
<dbReference type="NCBIfam" id="TIGR01730">
    <property type="entry name" value="RND_mfp"/>
    <property type="match status" value="1"/>
</dbReference>
<dbReference type="InterPro" id="IPR058647">
    <property type="entry name" value="BSH_CzcB-like"/>
</dbReference>
<dbReference type="PROSITE" id="PS51257">
    <property type="entry name" value="PROKAR_LIPOPROTEIN"/>
    <property type="match status" value="1"/>
</dbReference>
<dbReference type="SUPFAM" id="SSF111369">
    <property type="entry name" value="HlyD-like secretion proteins"/>
    <property type="match status" value="1"/>
</dbReference>
<organism evidence="6 7">
    <name type="scientific">Dechloromonas hankyongensis</name>
    <dbReference type="NCBI Taxonomy" id="2908002"/>
    <lineage>
        <taxon>Bacteria</taxon>
        <taxon>Pseudomonadati</taxon>
        <taxon>Pseudomonadota</taxon>
        <taxon>Betaproteobacteria</taxon>
        <taxon>Rhodocyclales</taxon>
        <taxon>Azonexaceae</taxon>
        <taxon>Dechloromonas</taxon>
    </lineage>
</organism>
<dbReference type="RefSeq" id="WP_275710583.1">
    <property type="nucleotide sequence ID" value="NZ_JAKLTN010000002.1"/>
</dbReference>
<evidence type="ECO:0000313" key="6">
    <source>
        <dbReference type="EMBL" id="MCG2577465.1"/>
    </source>
</evidence>
<keyword evidence="3" id="KW-0732">Signal</keyword>
<feature type="domain" description="CusB-like beta-barrel" evidence="4">
    <location>
        <begin position="218"/>
        <end position="289"/>
    </location>
</feature>
<dbReference type="Pfam" id="PF25954">
    <property type="entry name" value="Beta-barrel_RND_2"/>
    <property type="match status" value="1"/>
</dbReference>
<feature type="domain" description="CzcB-like barrel-sandwich hybrid" evidence="5">
    <location>
        <begin position="72"/>
        <end position="205"/>
    </location>
</feature>
<sequence length="378" mass="40592">MKLNPLLLTLLLALAGCSAEPEPPKAAAIKVDGNVAVLAEPDKATFLKLATVEKDKGGTLRLPGRLVWNEEKTVRVFPQVGGRVQSIAVDVGAPVKIGQSLAVLSSPDYGQALADARKARADAQVATQALERHRVLREAGVVAEKDWQQAEAAAIAAKAEAERASRRVAGLGGEGDGTYALRSPLAGVVVERNLNPGQEFRPDQSGSPLFVVTDPASLWIQVDAGEADLAKLKKGEPLLIESKQYPGERFKGVIRNVADFVDPSTRTIKVRGEVPNTDRRLKGEMFVNALVELEPTAALRVPAAAVFLYGKQRYVFVEEAQGRYRRQAVEAGAERDGLIDLTAGVKEGDKVVVEGSLHLLKYFKPEAKPDTAEKQAAK</sequence>
<dbReference type="InterPro" id="IPR006143">
    <property type="entry name" value="RND_pump_MFP"/>
</dbReference>
<dbReference type="Gene3D" id="2.40.50.100">
    <property type="match status" value="1"/>
</dbReference>
<evidence type="ECO:0000259" key="5">
    <source>
        <dbReference type="Pfam" id="PF25973"/>
    </source>
</evidence>
<dbReference type="Proteomes" id="UP001165384">
    <property type="component" value="Unassembled WGS sequence"/>
</dbReference>
<dbReference type="Gene3D" id="1.10.287.470">
    <property type="entry name" value="Helix hairpin bin"/>
    <property type="match status" value="1"/>
</dbReference>